<proteinExistence type="predicted"/>
<reference evidence="2 3" key="1">
    <citation type="submission" date="2018-10" db="EMBL/GenBank/DDBJ databases">
        <title>Draft genome sequence of Bacillus salarius IM0101, isolated from a hypersaline soil in Inner Mongolia, China.</title>
        <authorList>
            <person name="Yamprayoonswat W."/>
            <person name="Boonvisut S."/>
            <person name="Jumpathong W."/>
            <person name="Sittihan S."/>
            <person name="Ruangsuj P."/>
            <person name="Wanthongcharoen S."/>
            <person name="Thongpramul N."/>
            <person name="Pimmason S."/>
            <person name="Yu B."/>
            <person name="Yasawong M."/>
        </authorList>
    </citation>
    <scope>NUCLEOTIDE SEQUENCE [LARGE SCALE GENOMIC DNA]</scope>
    <source>
        <strain evidence="2 3">IM0101</strain>
    </source>
</reference>
<dbReference type="Proteomes" id="UP000275076">
    <property type="component" value="Unassembled WGS sequence"/>
</dbReference>
<accession>A0A3R9RGR7</accession>
<dbReference type="AlphaFoldDB" id="A0A3R9RGR7"/>
<keyword evidence="2" id="KW-0969">Cilium</keyword>
<dbReference type="SUPFAM" id="SSF160214">
    <property type="entry name" value="FlaG-like"/>
    <property type="match status" value="1"/>
</dbReference>
<dbReference type="Pfam" id="PF03646">
    <property type="entry name" value="FlaG"/>
    <property type="match status" value="1"/>
</dbReference>
<dbReference type="PANTHER" id="PTHR37166">
    <property type="entry name" value="PROTEIN FLAG"/>
    <property type="match status" value="1"/>
</dbReference>
<keyword evidence="2" id="KW-0282">Flagellum</keyword>
<dbReference type="PANTHER" id="PTHR37166:SF1">
    <property type="entry name" value="PROTEIN FLAG"/>
    <property type="match status" value="1"/>
</dbReference>
<feature type="region of interest" description="Disordered" evidence="1">
    <location>
        <begin position="1"/>
        <end position="59"/>
    </location>
</feature>
<dbReference type="InterPro" id="IPR035924">
    <property type="entry name" value="FlaG-like_sf"/>
</dbReference>
<name>A0A3R9RGR7_9BACI</name>
<keyword evidence="2" id="KW-0966">Cell projection</keyword>
<evidence type="ECO:0000313" key="2">
    <source>
        <dbReference type="EMBL" id="RSL35106.1"/>
    </source>
</evidence>
<protein>
    <submittedName>
        <fullName evidence="2">Flagellar protein FlaG</fullName>
    </submittedName>
</protein>
<gene>
    <name evidence="2" type="ORF">D7Z54_00595</name>
</gene>
<organism evidence="2 3">
    <name type="scientific">Salibacterium salarium</name>
    <dbReference type="NCBI Taxonomy" id="284579"/>
    <lineage>
        <taxon>Bacteria</taxon>
        <taxon>Bacillati</taxon>
        <taxon>Bacillota</taxon>
        <taxon>Bacilli</taxon>
        <taxon>Bacillales</taxon>
        <taxon>Bacillaceae</taxon>
    </lineage>
</organism>
<comment type="caution">
    <text evidence="2">The sequence shown here is derived from an EMBL/GenBank/DDBJ whole genome shotgun (WGS) entry which is preliminary data.</text>
</comment>
<dbReference type="InterPro" id="IPR005186">
    <property type="entry name" value="FlaG"/>
</dbReference>
<dbReference type="RefSeq" id="WP_125553418.1">
    <property type="nucleotide sequence ID" value="NZ_RBVX01000001.1"/>
</dbReference>
<evidence type="ECO:0000256" key="1">
    <source>
        <dbReference type="SAM" id="MobiDB-lite"/>
    </source>
</evidence>
<evidence type="ECO:0000313" key="3">
    <source>
        <dbReference type="Proteomes" id="UP000275076"/>
    </source>
</evidence>
<dbReference type="EMBL" id="RBVX01000001">
    <property type="protein sequence ID" value="RSL35106.1"/>
    <property type="molecule type" value="Genomic_DNA"/>
</dbReference>
<dbReference type="OrthoDB" id="9799867at2"/>
<keyword evidence="3" id="KW-1185">Reference proteome</keyword>
<feature type="compositionally biased region" description="Basic and acidic residues" evidence="1">
    <location>
        <begin position="27"/>
        <end position="53"/>
    </location>
</feature>
<dbReference type="Gene3D" id="3.30.160.170">
    <property type="entry name" value="FlaG-like"/>
    <property type="match status" value="1"/>
</dbReference>
<sequence length="123" mass="14135">MIQTSTEGQWPVHRDAIQEFQTSKTSHNSERTVTESAQKHTEKGREAQGKREALQQQREQTNKALDVDFHKLKFNVHDTLDQVFVQVLNRDTDEVIREIPPEKLLDMKAALLKISGVIVDEEA</sequence>